<comment type="caution">
    <text evidence="1">The sequence shown here is derived from an EMBL/GenBank/DDBJ whole genome shotgun (WGS) entry which is preliminary data.</text>
</comment>
<accession>A0A9P5XWG4</accession>
<evidence type="ECO:0000313" key="1">
    <source>
        <dbReference type="EMBL" id="KAF9458329.1"/>
    </source>
</evidence>
<name>A0A9P5XWG4_9AGAR</name>
<organism evidence="1 2">
    <name type="scientific">Collybia nuda</name>
    <dbReference type="NCBI Taxonomy" id="64659"/>
    <lineage>
        <taxon>Eukaryota</taxon>
        <taxon>Fungi</taxon>
        <taxon>Dikarya</taxon>
        <taxon>Basidiomycota</taxon>
        <taxon>Agaricomycotina</taxon>
        <taxon>Agaricomycetes</taxon>
        <taxon>Agaricomycetidae</taxon>
        <taxon>Agaricales</taxon>
        <taxon>Tricholomatineae</taxon>
        <taxon>Clitocybaceae</taxon>
        <taxon>Collybia</taxon>
    </lineage>
</organism>
<dbReference type="OrthoDB" id="68020at2759"/>
<dbReference type="EMBL" id="MU150343">
    <property type="protein sequence ID" value="KAF9458329.1"/>
    <property type="molecule type" value="Genomic_DNA"/>
</dbReference>
<keyword evidence="2" id="KW-1185">Reference proteome</keyword>
<dbReference type="AlphaFoldDB" id="A0A9P5XWG4"/>
<sequence length="146" mass="17057">MTEAPVALLFWAGYSVLVLVSSAYIKNWTVLVSNNPATRVFPRRWYDISGRKVADFWEAALRAVMGVVIFRPGVSHVELRWRLRSVYDRQELSDLVCFLQENGFLRGRCGPRIERNENGYLGVLDEQEEKEVFWFIGEKHWYQVAL</sequence>
<gene>
    <name evidence="1" type="ORF">BDZ94DRAFT_1270872</name>
</gene>
<proteinExistence type="predicted"/>
<reference evidence="1" key="1">
    <citation type="submission" date="2020-11" db="EMBL/GenBank/DDBJ databases">
        <authorList>
            <consortium name="DOE Joint Genome Institute"/>
            <person name="Ahrendt S."/>
            <person name="Riley R."/>
            <person name="Andreopoulos W."/>
            <person name="Labutti K."/>
            <person name="Pangilinan J."/>
            <person name="Ruiz-Duenas F.J."/>
            <person name="Barrasa J.M."/>
            <person name="Sanchez-Garcia M."/>
            <person name="Camarero S."/>
            <person name="Miyauchi S."/>
            <person name="Serrano A."/>
            <person name="Linde D."/>
            <person name="Babiker R."/>
            <person name="Drula E."/>
            <person name="Ayuso-Fernandez I."/>
            <person name="Pacheco R."/>
            <person name="Padilla G."/>
            <person name="Ferreira P."/>
            <person name="Barriuso J."/>
            <person name="Kellner H."/>
            <person name="Castanera R."/>
            <person name="Alfaro M."/>
            <person name="Ramirez L."/>
            <person name="Pisabarro A.G."/>
            <person name="Kuo A."/>
            <person name="Tritt A."/>
            <person name="Lipzen A."/>
            <person name="He G."/>
            <person name="Yan M."/>
            <person name="Ng V."/>
            <person name="Cullen D."/>
            <person name="Martin F."/>
            <person name="Rosso M.-N."/>
            <person name="Henrissat B."/>
            <person name="Hibbett D."/>
            <person name="Martinez A.T."/>
            <person name="Grigoriev I.V."/>
        </authorList>
    </citation>
    <scope>NUCLEOTIDE SEQUENCE</scope>
    <source>
        <strain evidence="1">CBS 247.69</strain>
    </source>
</reference>
<evidence type="ECO:0000313" key="2">
    <source>
        <dbReference type="Proteomes" id="UP000807353"/>
    </source>
</evidence>
<dbReference type="Proteomes" id="UP000807353">
    <property type="component" value="Unassembled WGS sequence"/>
</dbReference>
<protein>
    <submittedName>
        <fullName evidence="1">Uncharacterized protein</fullName>
    </submittedName>
</protein>